<evidence type="ECO:0000313" key="1">
    <source>
        <dbReference type="EMBL" id="SDX44700.1"/>
    </source>
</evidence>
<name>A0A8X8LEY2_9BACT</name>
<reference evidence="1 2" key="1">
    <citation type="submission" date="2016-10" db="EMBL/GenBank/DDBJ databases">
        <authorList>
            <person name="Varghese N."/>
            <person name="Submissions S."/>
        </authorList>
    </citation>
    <scope>NUCLEOTIDE SEQUENCE [LARGE SCALE GENOMIC DNA]</scope>
    <source>
        <strain evidence="1 2">DSM 25353</strain>
    </source>
</reference>
<accession>A0A8X8LEY2</accession>
<organism evidence="1 2">
    <name type="scientific">Hydrobacter penzbergensis</name>
    <dbReference type="NCBI Taxonomy" id="1235997"/>
    <lineage>
        <taxon>Bacteria</taxon>
        <taxon>Pseudomonadati</taxon>
        <taxon>Bacteroidota</taxon>
        <taxon>Chitinophagia</taxon>
        <taxon>Chitinophagales</taxon>
        <taxon>Chitinophagaceae</taxon>
        <taxon>Hydrobacter</taxon>
    </lineage>
</organism>
<gene>
    <name evidence="1" type="ORF">SAMN05444410_11637</name>
</gene>
<keyword evidence="2" id="KW-1185">Reference proteome</keyword>
<proteinExistence type="predicted"/>
<comment type="caution">
    <text evidence="1">The sequence shown here is derived from an EMBL/GenBank/DDBJ whole genome shotgun (WGS) entry which is preliminary data.</text>
</comment>
<sequence length="43" mass="4827">MPVAGILRFLLAVPVPTSGCIFFYEFNDWKISIDNNIKKIIAA</sequence>
<dbReference type="EMBL" id="FNNO01000016">
    <property type="protein sequence ID" value="SDX44700.1"/>
    <property type="molecule type" value="Genomic_DNA"/>
</dbReference>
<evidence type="ECO:0000313" key="2">
    <source>
        <dbReference type="Proteomes" id="UP000198711"/>
    </source>
</evidence>
<dbReference type="Proteomes" id="UP000198711">
    <property type="component" value="Unassembled WGS sequence"/>
</dbReference>
<protein>
    <submittedName>
        <fullName evidence="1">Uncharacterized protein</fullName>
    </submittedName>
</protein>
<dbReference type="AlphaFoldDB" id="A0A8X8LEY2"/>